<organism evidence="2 3">
    <name type="scientific">Podospora fimiseda</name>
    <dbReference type="NCBI Taxonomy" id="252190"/>
    <lineage>
        <taxon>Eukaryota</taxon>
        <taxon>Fungi</taxon>
        <taxon>Dikarya</taxon>
        <taxon>Ascomycota</taxon>
        <taxon>Pezizomycotina</taxon>
        <taxon>Sordariomycetes</taxon>
        <taxon>Sordariomycetidae</taxon>
        <taxon>Sordariales</taxon>
        <taxon>Podosporaceae</taxon>
        <taxon>Podospora</taxon>
    </lineage>
</organism>
<dbReference type="AlphaFoldDB" id="A0AAN7BJL0"/>
<dbReference type="GO" id="GO:0005524">
    <property type="term" value="F:ATP binding"/>
    <property type="evidence" value="ECO:0007669"/>
    <property type="project" value="InterPro"/>
</dbReference>
<sequence length="334" mass="38388">MATSRLHSRRSAVQVQDIPLNILDFKIPTEIQGDFIRHTYFNTDCSPDKQSVQREEVWKRERILGQGSHGIIYLERCRKNGNKLRAVKGIKKYTRAGENESAHKRELEAVVGFSRPQYSHCFVRSDGWFEDEHSVFIILEYLELGDLQQYLNHPFSEYETREITKQVLEGLTYMHENAFIHRDLKPQNILVVAYSPDWHVKIADFGISKQQSDEDVRHTLEQGTIGFAAPEQLGICKGAFTYTCAVDMWSLGAVAYRMFTGTNAFEGLTELVEYVAGRLPFPIGNLKSQQMSATGLDFILKLMSPVMESRPAAMDAYRHRWFTRTNLPRGLDSR</sequence>
<dbReference type="Proteomes" id="UP001301958">
    <property type="component" value="Unassembled WGS sequence"/>
</dbReference>
<dbReference type="PROSITE" id="PS50011">
    <property type="entry name" value="PROTEIN_KINASE_DOM"/>
    <property type="match status" value="1"/>
</dbReference>
<dbReference type="GO" id="GO:0004672">
    <property type="term" value="F:protein kinase activity"/>
    <property type="evidence" value="ECO:0007669"/>
    <property type="project" value="InterPro"/>
</dbReference>
<feature type="domain" description="Protein kinase" evidence="1">
    <location>
        <begin position="58"/>
        <end position="322"/>
    </location>
</feature>
<keyword evidence="2" id="KW-0808">Transferase</keyword>
<dbReference type="PROSITE" id="PS00108">
    <property type="entry name" value="PROTEIN_KINASE_ST"/>
    <property type="match status" value="1"/>
</dbReference>
<gene>
    <name evidence="2" type="ORF">QBC38DRAFT_15231</name>
</gene>
<accession>A0AAN7BJL0</accession>
<keyword evidence="3" id="KW-1185">Reference proteome</keyword>
<proteinExistence type="predicted"/>
<dbReference type="Pfam" id="PF00069">
    <property type="entry name" value="Pkinase"/>
    <property type="match status" value="1"/>
</dbReference>
<dbReference type="InterPro" id="IPR000719">
    <property type="entry name" value="Prot_kinase_dom"/>
</dbReference>
<comment type="caution">
    <text evidence="2">The sequence shown here is derived from an EMBL/GenBank/DDBJ whole genome shotgun (WGS) entry which is preliminary data.</text>
</comment>
<evidence type="ECO:0000313" key="2">
    <source>
        <dbReference type="EMBL" id="KAK4224559.1"/>
    </source>
</evidence>
<dbReference type="PANTHER" id="PTHR44167:SF24">
    <property type="entry name" value="SERINE_THREONINE-PROTEIN KINASE CHK2"/>
    <property type="match status" value="1"/>
</dbReference>
<protein>
    <submittedName>
        <fullName evidence="2">Kinase-like domain-containing protein</fullName>
    </submittedName>
</protein>
<dbReference type="InterPro" id="IPR008271">
    <property type="entry name" value="Ser/Thr_kinase_AS"/>
</dbReference>
<dbReference type="SUPFAM" id="SSF56112">
    <property type="entry name" value="Protein kinase-like (PK-like)"/>
    <property type="match status" value="1"/>
</dbReference>
<evidence type="ECO:0000313" key="3">
    <source>
        <dbReference type="Proteomes" id="UP001301958"/>
    </source>
</evidence>
<reference evidence="2" key="2">
    <citation type="submission" date="2023-05" db="EMBL/GenBank/DDBJ databases">
        <authorList>
            <consortium name="Lawrence Berkeley National Laboratory"/>
            <person name="Steindorff A."/>
            <person name="Hensen N."/>
            <person name="Bonometti L."/>
            <person name="Westerberg I."/>
            <person name="Brannstrom I.O."/>
            <person name="Guillou S."/>
            <person name="Cros-Aarteil S."/>
            <person name="Calhoun S."/>
            <person name="Haridas S."/>
            <person name="Kuo A."/>
            <person name="Mondo S."/>
            <person name="Pangilinan J."/>
            <person name="Riley R."/>
            <person name="Labutti K."/>
            <person name="Andreopoulos B."/>
            <person name="Lipzen A."/>
            <person name="Chen C."/>
            <person name="Yanf M."/>
            <person name="Daum C."/>
            <person name="Ng V."/>
            <person name="Clum A."/>
            <person name="Ohm R."/>
            <person name="Martin F."/>
            <person name="Silar P."/>
            <person name="Natvig D."/>
            <person name="Lalanne C."/>
            <person name="Gautier V."/>
            <person name="Ament-Velasquez S.L."/>
            <person name="Kruys A."/>
            <person name="Hutchinson M.I."/>
            <person name="Powell A.J."/>
            <person name="Barry K."/>
            <person name="Miller A.N."/>
            <person name="Grigoriev I.V."/>
            <person name="Debuchy R."/>
            <person name="Gladieux P."/>
            <person name="Thoren M.H."/>
            <person name="Johannesson H."/>
        </authorList>
    </citation>
    <scope>NUCLEOTIDE SEQUENCE</scope>
    <source>
        <strain evidence="2">CBS 990.96</strain>
    </source>
</reference>
<reference evidence="2" key="1">
    <citation type="journal article" date="2023" name="Mol. Phylogenet. Evol.">
        <title>Genome-scale phylogeny and comparative genomics of the fungal order Sordariales.</title>
        <authorList>
            <person name="Hensen N."/>
            <person name="Bonometti L."/>
            <person name="Westerberg I."/>
            <person name="Brannstrom I.O."/>
            <person name="Guillou S."/>
            <person name="Cros-Aarteil S."/>
            <person name="Calhoun S."/>
            <person name="Haridas S."/>
            <person name="Kuo A."/>
            <person name="Mondo S."/>
            <person name="Pangilinan J."/>
            <person name="Riley R."/>
            <person name="LaButti K."/>
            <person name="Andreopoulos B."/>
            <person name="Lipzen A."/>
            <person name="Chen C."/>
            <person name="Yan M."/>
            <person name="Daum C."/>
            <person name="Ng V."/>
            <person name="Clum A."/>
            <person name="Steindorff A."/>
            <person name="Ohm R.A."/>
            <person name="Martin F."/>
            <person name="Silar P."/>
            <person name="Natvig D.O."/>
            <person name="Lalanne C."/>
            <person name="Gautier V."/>
            <person name="Ament-Velasquez S.L."/>
            <person name="Kruys A."/>
            <person name="Hutchinson M.I."/>
            <person name="Powell A.J."/>
            <person name="Barry K."/>
            <person name="Miller A.N."/>
            <person name="Grigoriev I.V."/>
            <person name="Debuchy R."/>
            <person name="Gladieux P."/>
            <person name="Hiltunen Thoren M."/>
            <person name="Johannesson H."/>
        </authorList>
    </citation>
    <scope>NUCLEOTIDE SEQUENCE</scope>
    <source>
        <strain evidence="2">CBS 990.96</strain>
    </source>
</reference>
<evidence type="ECO:0000259" key="1">
    <source>
        <dbReference type="PROSITE" id="PS50011"/>
    </source>
</evidence>
<dbReference type="Gene3D" id="1.10.510.10">
    <property type="entry name" value="Transferase(Phosphotransferase) domain 1"/>
    <property type="match status" value="1"/>
</dbReference>
<name>A0AAN7BJL0_9PEZI</name>
<dbReference type="EMBL" id="MU865389">
    <property type="protein sequence ID" value="KAK4224559.1"/>
    <property type="molecule type" value="Genomic_DNA"/>
</dbReference>
<dbReference type="SMART" id="SM00220">
    <property type="entry name" value="S_TKc"/>
    <property type="match status" value="1"/>
</dbReference>
<keyword evidence="2" id="KW-0418">Kinase</keyword>
<dbReference type="InterPro" id="IPR011009">
    <property type="entry name" value="Kinase-like_dom_sf"/>
</dbReference>
<dbReference type="PANTHER" id="PTHR44167">
    <property type="entry name" value="OVARIAN-SPECIFIC SERINE/THREONINE-PROTEIN KINASE LOK-RELATED"/>
    <property type="match status" value="1"/>
</dbReference>